<evidence type="ECO:0000313" key="5">
    <source>
        <dbReference type="EMBL" id="SFB11642.1"/>
    </source>
</evidence>
<evidence type="ECO:0000256" key="1">
    <source>
        <dbReference type="ARBA" id="ARBA00022741"/>
    </source>
</evidence>
<protein>
    <submittedName>
        <fullName evidence="5">Biotin-dependent carboxylase uncharacterized domain-containing protein</fullName>
    </submittedName>
</protein>
<dbReference type="InterPro" id="IPR029000">
    <property type="entry name" value="Cyclophilin-like_dom_sf"/>
</dbReference>
<dbReference type="AlphaFoldDB" id="A0A1I0YEK8"/>
<evidence type="ECO:0000259" key="4">
    <source>
        <dbReference type="SMART" id="SM00797"/>
    </source>
</evidence>
<evidence type="ECO:0000256" key="2">
    <source>
        <dbReference type="ARBA" id="ARBA00022801"/>
    </source>
</evidence>
<gene>
    <name evidence="5" type="ORF">SAMN05421688_2996</name>
</gene>
<dbReference type="EMBL" id="FOJU01000005">
    <property type="protein sequence ID" value="SFB11642.1"/>
    <property type="molecule type" value="Genomic_DNA"/>
</dbReference>
<dbReference type="OrthoDB" id="9768696at2"/>
<keyword evidence="2" id="KW-0378">Hydrolase</keyword>
<dbReference type="GO" id="GO:0005524">
    <property type="term" value="F:ATP binding"/>
    <property type="evidence" value="ECO:0007669"/>
    <property type="project" value="UniProtKB-KW"/>
</dbReference>
<reference evidence="5 6" key="1">
    <citation type="submission" date="2016-10" db="EMBL/GenBank/DDBJ databases">
        <authorList>
            <person name="de Groot N.N."/>
        </authorList>
    </citation>
    <scope>NUCLEOTIDE SEQUENCE [LARGE SCALE GENOMIC DNA]</scope>
    <source>
        <strain evidence="5 6">DSM 29316</strain>
    </source>
</reference>
<proteinExistence type="predicted"/>
<dbReference type="Gene3D" id="2.40.100.10">
    <property type="entry name" value="Cyclophilin-like"/>
    <property type="match status" value="1"/>
</dbReference>
<evidence type="ECO:0000313" key="6">
    <source>
        <dbReference type="Proteomes" id="UP000198796"/>
    </source>
</evidence>
<name>A0A1I0YEK8_9RHOB</name>
<dbReference type="STRING" id="871651.SAMN05421688_2996"/>
<keyword evidence="6" id="KW-1185">Reference proteome</keyword>
<dbReference type="Proteomes" id="UP000198796">
    <property type="component" value="Unassembled WGS sequence"/>
</dbReference>
<keyword evidence="3" id="KW-0067">ATP-binding</keyword>
<dbReference type="PANTHER" id="PTHR43309">
    <property type="entry name" value="5-OXOPROLINASE SUBUNIT C"/>
    <property type="match status" value="1"/>
</dbReference>
<dbReference type="InterPro" id="IPR003778">
    <property type="entry name" value="CT_A_B"/>
</dbReference>
<accession>A0A1I0YEK8</accession>
<dbReference type="SMART" id="SM00797">
    <property type="entry name" value="AHS2"/>
    <property type="match status" value="1"/>
</dbReference>
<dbReference type="InterPro" id="IPR052708">
    <property type="entry name" value="PxpC"/>
</dbReference>
<sequence>MTLYLDTVGPQVSVQDGGRPGCMALGISRGGTADRQALIEAAALLGLRELPAAVEMAGLGGAFRTDTPCRIALTGASMTATIDDTPAAWNATHLLLPGQSLRIGGARAGVYGYLTPAGGIETPKILGSRSAHPGLGDRLVAGDILPVGADGGLRQPSRTLTTDGRFGGGEVRVLPGPQTALFPPEIRRAILGATFVVGPRTNRQATELRAGARPWSEHRIEVVSDVIIPGDIQITGDGTPFVLLAECQTIGGYPRIGTVHPSDLPRIAQAPVGSQIRFVEVEHGSVKVPDDATAIAAALRGVRALVRDPAEIGDLLSYQLVGGVTAGDELDD</sequence>
<keyword evidence="1" id="KW-0547">Nucleotide-binding</keyword>
<dbReference type="RefSeq" id="WP_092066326.1">
    <property type="nucleotide sequence ID" value="NZ_FOJU01000005.1"/>
</dbReference>
<organism evidence="5 6">
    <name type="scientific">Poseidonocella pacifica</name>
    <dbReference type="NCBI Taxonomy" id="871651"/>
    <lineage>
        <taxon>Bacteria</taxon>
        <taxon>Pseudomonadati</taxon>
        <taxon>Pseudomonadota</taxon>
        <taxon>Alphaproteobacteria</taxon>
        <taxon>Rhodobacterales</taxon>
        <taxon>Roseobacteraceae</taxon>
        <taxon>Poseidonocella</taxon>
    </lineage>
</organism>
<dbReference type="PANTHER" id="PTHR43309:SF3">
    <property type="entry name" value="5-OXOPROLINASE SUBUNIT C"/>
    <property type="match status" value="1"/>
</dbReference>
<evidence type="ECO:0000256" key="3">
    <source>
        <dbReference type="ARBA" id="ARBA00022840"/>
    </source>
</evidence>
<dbReference type="GO" id="GO:0016787">
    <property type="term" value="F:hydrolase activity"/>
    <property type="evidence" value="ECO:0007669"/>
    <property type="project" value="UniProtKB-KW"/>
</dbReference>
<dbReference type="Pfam" id="PF02626">
    <property type="entry name" value="CT_A_B"/>
    <property type="match status" value="1"/>
</dbReference>
<feature type="domain" description="Carboxyltransferase" evidence="4">
    <location>
        <begin position="24"/>
        <end position="296"/>
    </location>
</feature>